<dbReference type="Proteomes" id="UP001159659">
    <property type="component" value="Unassembled WGS sequence"/>
</dbReference>
<feature type="region of interest" description="Disordered" evidence="1">
    <location>
        <begin position="3287"/>
        <end position="3307"/>
    </location>
</feature>
<feature type="compositionally biased region" description="Polar residues" evidence="1">
    <location>
        <begin position="2863"/>
        <end position="2883"/>
    </location>
</feature>
<dbReference type="PANTHER" id="PTHR39211">
    <property type="entry name" value="CHROMOSOME 7, WHOLE GENOME SHOTGUN SEQUENCE"/>
    <property type="match status" value="1"/>
</dbReference>
<feature type="compositionally biased region" description="Polar residues" evidence="1">
    <location>
        <begin position="1012"/>
        <end position="1024"/>
    </location>
</feature>
<evidence type="ECO:0000313" key="3">
    <source>
        <dbReference type="Proteomes" id="UP001159659"/>
    </source>
</evidence>
<feature type="region of interest" description="Disordered" evidence="1">
    <location>
        <begin position="443"/>
        <end position="602"/>
    </location>
</feature>
<comment type="caution">
    <text evidence="2">The sequence shown here is derived from an EMBL/GenBank/DDBJ whole genome shotgun (WGS) entry which is preliminary data.</text>
</comment>
<feature type="region of interest" description="Disordered" evidence="1">
    <location>
        <begin position="973"/>
        <end position="1035"/>
    </location>
</feature>
<dbReference type="InterPro" id="IPR013783">
    <property type="entry name" value="Ig-like_fold"/>
</dbReference>
<feature type="compositionally biased region" description="Basic and acidic residues" evidence="1">
    <location>
        <begin position="455"/>
        <end position="470"/>
    </location>
</feature>
<feature type="region of interest" description="Disordered" evidence="1">
    <location>
        <begin position="2857"/>
        <end position="2883"/>
    </location>
</feature>
<dbReference type="EMBL" id="CANTFK010000842">
    <property type="protein sequence ID" value="CAI5730687.1"/>
    <property type="molecule type" value="Genomic_DNA"/>
</dbReference>
<feature type="compositionally biased region" description="Polar residues" evidence="1">
    <location>
        <begin position="905"/>
        <end position="926"/>
    </location>
</feature>
<feature type="compositionally biased region" description="Low complexity" evidence="1">
    <location>
        <begin position="973"/>
        <end position="995"/>
    </location>
</feature>
<feature type="compositionally biased region" description="Acidic residues" evidence="1">
    <location>
        <begin position="496"/>
        <end position="513"/>
    </location>
</feature>
<protein>
    <submittedName>
        <fullName evidence="2">Uncharacterized protein</fullName>
    </submittedName>
</protein>
<feature type="compositionally biased region" description="Acidic residues" evidence="1">
    <location>
        <begin position="528"/>
        <end position="538"/>
    </location>
</feature>
<evidence type="ECO:0000256" key="1">
    <source>
        <dbReference type="SAM" id="MobiDB-lite"/>
    </source>
</evidence>
<feature type="compositionally biased region" description="Basic and acidic residues" evidence="1">
    <location>
        <begin position="553"/>
        <end position="578"/>
    </location>
</feature>
<evidence type="ECO:0000313" key="2">
    <source>
        <dbReference type="EMBL" id="CAI5730687.1"/>
    </source>
</evidence>
<accession>A0AAV0U1A7</accession>
<name>A0AAV0U1A7_9STRA</name>
<proteinExistence type="predicted"/>
<feature type="compositionally biased region" description="Basic and acidic residues" evidence="1">
    <location>
        <begin position="999"/>
        <end position="1010"/>
    </location>
</feature>
<dbReference type="PANTHER" id="PTHR39211:SF1">
    <property type="entry name" value="ABNORMAL SPINDLE-LIKE MICROCEPHALY-ASSOCIATED PROTEIN ASH DOMAIN-CONTAINING PROTEIN"/>
    <property type="match status" value="1"/>
</dbReference>
<organism evidence="2 3">
    <name type="scientific">Peronospora farinosa</name>
    <dbReference type="NCBI Taxonomy" id="134698"/>
    <lineage>
        <taxon>Eukaryota</taxon>
        <taxon>Sar</taxon>
        <taxon>Stramenopiles</taxon>
        <taxon>Oomycota</taxon>
        <taxon>Peronosporomycetes</taxon>
        <taxon>Peronosporales</taxon>
        <taxon>Peronosporaceae</taxon>
        <taxon>Peronospora</taxon>
    </lineage>
</organism>
<dbReference type="Gene3D" id="2.60.40.10">
    <property type="entry name" value="Immunoglobulins"/>
    <property type="match status" value="3"/>
</dbReference>
<feature type="region of interest" description="Disordered" evidence="1">
    <location>
        <begin position="886"/>
        <end position="940"/>
    </location>
</feature>
<sequence length="3824" mass="422941">MKKRAEDTALTPTVSNADAVVGGQATINVTAAHSPPLPAVSVAMLSKTEQSRVDYRGGKGELLSLGEMYLNELSDIFVFEVTNQKTHNLKLQLRVELRMPFQNSQWGFQLENENVSIMQRELQQEKDRAVAKDEFNHVPFSVLRSCSKAALCAENVYLCEGYNELFNHIGTVNEIELAPRESKRIVLSMYTKLTSQHNATGNAVYAAAEDSSEEERAHLSETSCFVLSGRLILQPSYVDGSGISRLPTPEMLVPLQGHVCRSLLRLDVKELHFDDCVPGGSFVKDFTVWNRSEIPLLFKLVSPMTPWSENKELLVCTDYNSGYVIGDKTLQAAAYGHVRIRVTFRPTEIGELFFEIQAQNLHDSRNVKILRIHAITNQEHHREGLSIKEPSGSYLMSGSRLDFGDCYTGIASSKIIVMRNMTEVALHVDLTSDRPKEITFEMKLQQNRSRVPRAPRVDELLSPTHSDDGTSPKGSLLPDGSKVPLSFPNTDAYGPDSDEEVDDNEADFYEEDFQQTKRSSFEENPMGDTEDLDDDFEFDRELRVLPQSTLDSQKTRSSRENADQRKKVFRTRGKESKKTASQAKNVAYDSGMDSPRSSHERNISRNRHLVSVDDNNASNFLVETIDLPPGVERTILIWYSPVSSSNLEGMYGENADAVDLKAARLTKQTFRVSFRCFLMQGAWQQAQSRVYDRTLGKSIHIRARTCTSIVTVTPSILHLGDCNIGELKSSSCMLTNHSELPTVVKPLVTSKVISTVPNDDMMLGPKQSIELKIEIIPRKTNPNYSRLVSITNMKNKSNVSQICVRSSNMDAHHVIYHSLFYKLLTQSRSAFLNFEQVTINSVGVQVFDLENITNAPLHLNIGSSAPSKLRLYCMKHPFADVANPAMSLNNGEERDEESKVCVSPAASSLQNSGSGTPSNVSTQMSQPPAGRTVRRRRSFCSVSDLADGKTNLKRGKPTALRELLTKKLAELSVSQTSSQSSASSNGTSSIARSASTQHFESDKGRQERHNISGLQSRGYLSQGTAGERKPLEGASNASLLTPADLVADRRFSEEVATLLQLFAKSRADCDAYCHSSLPSKEKEEEIVAMVQERTKRLQALLADKRLTLLSFNKEKNVRVPAKSRLRIVAVLSPMAPQTTATKDVAKIRVERHKIMIALPPGGNKKAVTEGSKLDQNKLVWAASKHPFDTRSSVRELLLKSRVCRSVMNVNQKNINFGRIATSSKSSKRLVVQNMSPIPLVYSVEKTGSISSGFLQIKEGKVGVVKAFGAKEICFQFQPTLAGPFEEKLNIINVQDVENSVSVTIKAKVVKRETFKLLQSGQTILLGKCIVGEKTEEVKIAVRNTSRKKREYVIQVDPSFTVPSLRPTFYFSVDEIPATVITQAQEKKLDEELEKLEHKLRIAVTKKKTDKIVKLNAKISQVKALLSGEQILHALGSPTDSDGETTGRSGGSGEVGGFDPYDSANSESELSEFESSSRSWRRSLRQPDKSVMDVKPGLLSSTSSNTNTLHFSLGAEATGRVVAYAIFNPLKCGDSSPKAGEDGDKHGVHQSQKMKKHQLCRDATPAVGVGKFLLFEQQNKDVVKELQYNAEIFLRTPAGKNAYCRAVGRKPPSVLPPHPKTGTVPSIVDEGLLESRAGKPRGISGGSVSRYDDVLPSLTAPVETNSAAVERRRNLTIQIPDSGKVTQRLNVAITPNQFGKFPTSSSLLVPAEESPSDNHGWSMMVSLDSLSNKDSAVVEVAWNPVGTFKNVLAFTCDVVPPDFLVQDDMNTRTGEIEVCGRVLLPLKLNIPVDRTVNLNVKWCFTSDAGFASSTPLASCVSRSVLESASEAAELNAGTIDFFYHSSNSIPQEHVKDSTPRTPISSVDVAIVKAVQRSLCFEVEALDLGEHQQGDEIRGKVVIHNRSHQVLQYLLLAGSRDQTGGSILSSVSPLLVGGDMTFENATGTVQAGSFVTAAFVYKGSVPGHHNEQIVLRNLSGDRLDTSVLTLSVRIVRPVYVRIPELDPQVTGQLEILDLGPCYVTPEMQDIAVDSPNVSLRFSKVHKLTLHSQVEDRLVICASSNLKTQCYVYEDARLQREAIHVVMNGMQSIDLYVAIRPRLSLDAIKTGSTRDLVGGIRVQLFGLLAKGDTPEGEKSEMLAEFTVKFIGVAGASIAHVTPSLVDFGVEYNSGQMQTCQTHEGQFELINMSKALPLGYRLFVTSATDGYSDDDDSLHVSLKHEKGEIPAGETGIIEFRVMAYSNGLYRRRIMVENTYYPGKVSFVDVLLFVDSGALSCEIAGSDTNDYQRLEENIRAPCNVMNESATIHTIDLGLINVIRLEDELSDTMSVSGENEPASRKYRINGEHSNGLFIEAQPTAFSMSRLPGEKTLVLTNATDRSMVVRPVSTLPLTFQWKGKEDVPNSSDVEQSPLLARFASTQDARRLCMPPMGGVAPRNGPASVCCGEPFTLEAKSTYSLSFRFASIAATAPLPVDTIEGGKLYPLRGMIGIQSFESNESEDVGDACTLKVVNIYGSYGEPRFHIAEKRIALGKIGYTLGWKSSTFEVSVKNVSDVAVSFVIANLPDFIHLRNARNASRIQFYDKGDQNSVDQVPSLQMLALQAEKQLDNASTSRWSAWKLQPRATCVLDMEQVRTKKFLAPGFHEFPLHFFNLYNPRNHEDVLVQAHIISSYAKLVVDPESSDYEAEPAESNERHVAFLPPVTVPTPHEAPHRANFWFSLRNVYDEELSVKLSSQTHSPFDRTIELLLMLRSANTPLTSILIAPGESVDIRVVCHVLSSARLSADMWSAGGNNSPTSETLDLGRVWLDISIHDMEDTAQRKEVHVKGKLLPGKTFLLSASNLHFFATATDLPANIPVGQLPPSLKKSTPGASRDSSQITSPRKSQQTTTCVVHQLLNLFESFWVRNPSTSEVLNFVIDPIAMYQPGLCLVEGSAEAEMCAISEWVQAIAVPSSGTIAPSESVKITVHLEEAAPRNIDSFRDGNDISVSGKMTPLHKMRHNPSWRSNSWDADSLESLPDENGQNHMFLTVRDADSNLGTEVSTEINVLLVLQQQSSSGDNGKQGGVILDKALITAAFDARNNRLAQSRKLCSGPALETHLENKLFDQSESSGLDNFEEFDISLIRSGSVGRTNHLPVLAIRGCTPAEYSSLESTRYLIDVGQHTVRNGGEVEWEITIESLYSSVADPGLDSIEYRLLLVDKNARSWLQLSHERGTLDRAHSYQSVVLYFLRGVVGVYMTFLVLQNLANPSDLKVIHVRLEVIADLHSLRGMSSELDPMTNLFRVLVSNHGNPKRPRGSSIEMPPESTPSGAQRLTIDFSEVYYYKLYQNHSIVIENSSGLSLDFILSTNARPQEVSFSVTPMSFNEVTTVTLGAHARMQVFLHFRPQPKQISLLGASDAVDSEVNDPWVREIEVYVSCRLVKDFRETVVLRAICSQPQLMVKVVNGETNESPSQRETYFSAQPTFLGLVFPMLESTLSIPGLSAKAADETQKFLIVRNTRSDTNARLALRNDSMFFSIAIDESLTQSSAVTVDLLNHGVCSGRRPTLLVTVQPQSVAVFRVKLDVTALWKHHQLWDHSVKEHITLYNIRQFAEHYQVTLCFTCSNVASFYVPPNITESYPISALEDIVAKFLQNYECTWKWLISYHEKLLTSQVSPKHSPSQLPPSPAPKLAEILNDLESVLDLASPLSPRNLTHAAMQTFEEAKSVQAAPSRDDLYQLVQSYRALYFDFYYITDELVWHGVRGNAVRHSLALADLAYGVVFNHEVFQSFVADAQSGSDPADVISLPRLLLPWIRQLGHFLSYFPENQEATQPLRQVYDRLRKFEAC</sequence>
<feature type="region of interest" description="Disordered" evidence="1">
    <location>
        <begin position="1434"/>
        <end position="1498"/>
    </location>
</feature>
<gene>
    <name evidence="2" type="ORF">PFR002_LOCUS6354</name>
</gene>
<reference evidence="2" key="1">
    <citation type="submission" date="2022-12" db="EMBL/GenBank/DDBJ databases">
        <authorList>
            <person name="Webb A."/>
        </authorList>
    </citation>
    <scope>NUCLEOTIDE SEQUENCE</scope>
    <source>
        <strain evidence="2">Pf2</strain>
    </source>
</reference>